<dbReference type="NCBIfam" id="TIGR00464">
    <property type="entry name" value="gltX_bact"/>
    <property type="match status" value="1"/>
</dbReference>
<proteinExistence type="inferred from homology"/>
<name>A0A1Y0HIW1_9BACT</name>
<dbReference type="PRINTS" id="PR00987">
    <property type="entry name" value="TRNASYNTHGLU"/>
</dbReference>
<keyword evidence="5 7" id="KW-0648">Protein biosynthesis</keyword>
<dbReference type="Proteomes" id="UP000196005">
    <property type="component" value="Chromosome"/>
</dbReference>
<dbReference type="GO" id="GO:0000049">
    <property type="term" value="F:tRNA binding"/>
    <property type="evidence" value="ECO:0007669"/>
    <property type="project" value="InterPro"/>
</dbReference>
<dbReference type="EC" id="6.1.1.17" evidence="9"/>
<dbReference type="InterPro" id="IPR000924">
    <property type="entry name" value="Glu/Gln-tRNA-synth"/>
</dbReference>
<evidence type="ECO:0000256" key="5">
    <source>
        <dbReference type="ARBA" id="ARBA00022917"/>
    </source>
</evidence>
<dbReference type="GO" id="GO:0005829">
    <property type="term" value="C:cytosol"/>
    <property type="evidence" value="ECO:0007669"/>
    <property type="project" value="TreeGrafter"/>
</dbReference>
<organism evidence="9 10">
    <name type="scientific">Sulfurospirillum diekertiae</name>
    <dbReference type="NCBI Taxonomy" id="1854492"/>
    <lineage>
        <taxon>Bacteria</taxon>
        <taxon>Pseudomonadati</taxon>
        <taxon>Campylobacterota</taxon>
        <taxon>Epsilonproteobacteria</taxon>
        <taxon>Campylobacterales</taxon>
        <taxon>Sulfurospirillaceae</taxon>
        <taxon>Sulfurospirillum</taxon>
    </lineage>
</organism>
<protein>
    <submittedName>
        <fullName evidence="9">Glutamate--tRNA ligase</fullName>
        <ecNumber evidence="9">6.1.1.17</ecNumber>
    </submittedName>
</protein>
<evidence type="ECO:0000256" key="6">
    <source>
        <dbReference type="ARBA" id="ARBA00023146"/>
    </source>
</evidence>
<dbReference type="InterPro" id="IPR049940">
    <property type="entry name" value="GluQ/Sye"/>
</dbReference>
<dbReference type="InterPro" id="IPR008925">
    <property type="entry name" value="aa_tRNA-synth_I_cd-bd_sf"/>
</dbReference>
<gene>
    <name evidence="9" type="ORF">Sdiek1_0815</name>
</gene>
<keyword evidence="2 7" id="KW-0436">Ligase</keyword>
<dbReference type="RefSeq" id="WP_087438002.1">
    <property type="nucleotide sequence ID" value="NZ_CP021416.1"/>
</dbReference>
<dbReference type="Gene3D" id="3.40.50.620">
    <property type="entry name" value="HUPs"/>
    <property type="match status" value="1"/>
</dbReference>
<evidence type="ECO:0000256" key="4">
    <source>
        <dbReference type="ARBA" id="ARBA00022840"/>
    </source>
</evidence>
<keyword evidence="6 7" id="KW-0030">Aminoacyl-tRNA synthetase</keyword>
<dbReference type="PANTHER" id="PTHR43311:SF2">
    <property type="entry name" value="GLUTAMATE--TRNA LIGASE, MITOCHONDRIAL-RELATED"/>
    <property type="match status" value="1"/>
</dbReference>
<evidence type="ECO:0000313" key="10">
    <source>
        <dbReference type="Proteomes" id="UP000196005"/>
    </source>
</evidence>
<dbReference type="GO" id="GO:0006424">
    <property type="term" value="P:glutamyl-tRNA aminoacylation"/>
    <property type="evidence" value="ECO:0007669"/>
    <property type="project" value="InterPro"/>
</dbReference>
<evidence type="ECO:0000256" key="7">
    <source>
        <dbReference type="RuleBase" id="RU363037"/>
    </source>
</evidence>
<reference evidence="10" key="1">
    <citation type="submission" date="2017-05" db="EMBL/GenBank/DDBJ databases">
        <title>Dechlorination kinetics govern the competition between two new strains of the genus Sulfurospirillum.</title>
        <authorList>
            <person name="Buttet G.F."/>
            <person name="Murray A.M."/>
            <person name="Goris T."/>
            <person name="Burion M."/>
            <person name="Lin B."/>
            <person name="Rolle M."/>
            <person name="Maillard J."/>
        </authorList>
    </citation>
    <scope>NUCLEOTIDE SEQUENCE [LARGE SCALE GENOMIC DNA]</scope>
    <source>
        <strain evidence="10">SL2-1</strain>
    </source>
</reference>
<dbReference type="SUPFAM" id="SSF48163">
    <property type="entry name" value="An anticodon-binding domain of class I aminoacyl-tRNA synthetases"/>
    <property type="match status" value="1"/>
</dbReference>
<dbReference type="InterPro" id="IPR004527">
    <property type="entry name" value="Glu-tRNA-ligase_bac/mito"/>
</dbReference>
<dbReference type="PANTHER" id="PTHR43311">
    <property type="entry name" value="GLUTAMATE--TRNA LIGASE"/>
    <property type="match status" value="1"/>
</dbReference>
<evidence type="ECO:0000256" key="2">
    <source>
        <dbReference type="ARBA" id="ARBA00022598"/>
    </source>
</evidence>
<keyword evidence="4 7" id="KW-0067">ATP-binding</keyword>
<evidence type="ECO:0000256" key="1">
    <source>
        <dbReference type="ARBA" id="ARBA00007894"/>
    </source>
</evidence>
<dbReference type="GO" id="GO:0004818">
    <property type="term" value="F:glutamate-tRNA ligase activity"/>
    <property type="evidence" value="ECO:0007669"/>
    <property type="project" value="UniProtKB-EC"/>
</dbReference>
<dbReference type="InterPro" id="IPR020058">
    <property type="entry name" value="Glu/Gln-tRNA-synth_Ib_cat-dom"/>
</dbReference>
<dbReference type="InterPro" id="IPR014729">
    <property type="entry name" value="Rossmann-like_a/b/a_fold"/>
</dbReference>
<dbReference type="AlphaFoldDB" id="A0A1Y0HIW1"/>
<keyword evidence="3 7" id="KW-0547">Nucleotide-binding</keyword>
<evidence type="ECO:0000313" key="9">
    <source>
        <dbReference type="EMBL" id="ARU47982.1"/>
    </source>
</evidence>
<evidence type="ECO:0000256" key="3">
    <source>
        <dbReference type="ARBA" id="ARBA00022741"/>
    </source>
</evidence>
<dbReference type="KEGG" id="suls:Sdiek1_0815"/>
<feature type="domain" description="Glutamyl/glutaminyl-tRNA synthetase class Ib catalytic" evidence="8">
    <location>
        <begin position="2"/>
        <end position="301"/>
    </location>
</feature>
<accession>A0A1Y0HIW1</accession>
<dbReference type="SUPFAM" id="SSF52374">
    <property type="entry name" value="Nucleotidylyl transferase"/>
    <property type="match status" value="1"/>
</dbReference>
<comment type="similarity">
    <text evidence="1">Belongs to the class-I aminoacyl-tRNA synthetase family. Glutamate--tRNA ligase type 1 subfamily.</text>
</comment>
<dbReference type="GO" id="GO:0005524">
    <property type="term" value="F:ATP binding"/>
    <property type="evidence" value="ECO:0007669"/>
    <property type="project" value="UniProtKB-KW"/>
</dbReference>
<evidence type="ECO:0000259" key="8">
    <source>
        <dbReference type="Pfam" id="PF00749"/>
    </source>
</evidence>
<keyword evidence="10" id="KW-1185">Reference proteome</keyword>
<dbReference type="Pfam" id="PF00749">
    <property type="entry name" value="tRNA-synt_1c"/>
    <property type="match status" value="1"/>
</dbReference>
<sequence>MVRFAPTPSVDLSLESLRIALFNYMYAIQTKDSMVVRIEDRDKKQNIEGKDQDILDMLSLFGISYTQLYYQSQNFKYHLQFASTLLDTKKAFICFCSEKELEAKREKAEAEGKAYCYDGACEHLSSEEVLNNPKPFVIRMKKPEAAISFTDTIQGKISLEPDAVDAFVIMQADKYPTYNFACACDDMLQGISYIIRSEDHLFDALRQEFVRKSLGYNQEIQYAHVPSILNDKGQKMSASDDISSVQWLLDQGFMPEAILNYLILLGNPTPYEIFTVQEALTWFDLKAISKSPACFDIEKLRLMNREHIKRIPDMELSKRIGYACDNIGKLAKLFTEEVSTTREIKQKIDAIFAKKSFYAAFEKESKLLQELILQAPYFEKFDEFQTYLIEKSGIEGEPFFKPLRFWLSGTEHCPELALLYPLIKTYLKEIVR</sequence>
<dbReference type="EMBL" id="CP021416">
    <property type="protein sequence ID" value="ARU47982.1"/>
    <property type="molecule type" value="Genomic_DNA"/>
</dbReference>
<dbReference type="OrthoDB" id="9807503at2"/>